<feature type="compositionally biased region" description="Gly residues" evidence="1">
    <location>
        <begin position="311"/>
        <end position="322"/>
    </location>
</feature>
<name>K0TJQ3_THAOC</name>
<organism evidence="2 3">
    <name type="scientific">Thalassiosira oceanica</name>
    <name type="common">Marine diatom</name>
    <dbReference type="NCBI Taxonomy" id="159749"/>
    <lineage>
        <taxon>Eukaryota</taxon>
        <taxon>Sar</taxon>
        <taxon>Stramenopiles</taxon>
        <taxon>Ochrophyta</taxon>
        <taxon>Bacillariophyta</taxon>
        <taxon>Coscinodiscophyceae</taxon>
        <taxon>Thalassiosirophycidae</taxon>
        <taxon>Thalassiosirales</taxon>
        <taxon>Thalassiosiraceae</taxon>
        <taxon>Thalassiosira</taxon>
    </lineage>
</organism>
<feature type="region of interest" description="Disordered" evidence="1">
    <location>
        <begin position="21"/>
        <end position="75"/>
    </location>
</feature>
<proteinExistence type="predicted"/>
<protein>
    <submittedName>
        <fullName evidence="2">Uncharacterized protein</fullName>
    </submittedName>
</protein>
<feature type="compositionally biased region" description="Polar residues" evidence="1">
    <location>
        <begin position="55"/>
        <end position="69"/>
    </location>
</feature>
<keyword evidence="3" id="KW-1185">Reference proteome</keyword>
<reference evidence="2 3" key="1">
    <citation type="journal article" date="2012" name="Genome Biol.">
        <title>Genome and low-iron response of an oceanic diatom adapted to chronic iron limitation.</title>
        <authorList>
            <person name="Lommer M."/>
            <person name="Specht M."/>
            <person name="Roy A.S."/>
            <person name="Kraemer L."/>
            <person name="Andreson R."/>
            <person name="Gutowska M.A."/>
            <person name="Wolf J."/>
            <person name="Bergner S.V."/>
            <person name="Schilhabel M.B."/>
            <person name="Klostermeier U.C."/>
            <person name="Beiko R.G."/>
            <person name="Rosenstiel P."/>
            <person name="Hippler M."/>
            <person name="Laroche J."/>
        </authorList>
    </citation>
    <scope>NUCLEOTIDE SEQUENCE [LARGE SCALE GENOMIC DNA]</scope>
    <source>
        <strain evidence="2 3">CCMP1005</strain>
    </source>
</reference>
<feature type="compositionally biased region" description="Basic and acidic residues" evidence="1">
    <location>
        <begin position="161"/>
        <end position="179"/>
    </location>
</feature>
<accession>K0TJQ3</accession>
<feature type="compositionally biased region" description="Polar residues" evidence="1">
    <location>
        <begin position="274"/>
        <end position="300"/>
    </location>
</feature>
<dbReference type="EMBL" id="AGNL01007980">
    <property type="protein sequence ID" value="EJK70842.1"/>
    <property type="molecule type" value="Genomic_DNA"/>
</dbReference>
<feature type="region of interest" description="Disordered" evidence="1">
    <location>
        <begin position="382"/>
        <end position="403"/>
    </location>
</feature>
<dbReference type="AlphaFoldDB" id="K0TJQ3"/>
<evidence type="ECO:0000313" key="3">
    <source>
        <dbReference type="Proteomes" id="UP000266841"/>
    </source>
</evidence>
<feature type="region of interest" description="Disordered" evidence="1">
    <location>
        <begin position="93"/>
        <end position="190"/>
    </location>
</feature>
<gene>
    <name evidence="2" type="ORF">THAOC_07768</name>
</gene>
<dbReference type="Proteomes" id="UP000266841">
    <property type="component" value="Unassembled WGS sequence"/>
</dbReference>
<evidence type="ECO:0000256" key="1">
    <source>
        <dbReference type="SAM" id="MobiDB-lite"/>
    </source>
</evidence>
<feature type="non-terminal residue" evidence="2">
    <location>
        <position position="1"/>
    </location>
</feature>
<feature type="region of interest" description="Disordered" evidence="1">
    <location>
        <begin position="242"/>
        <end position="344"/>
    </location>
</feature>
<evidence type="ECO:0000313" key="2">
    <source>
        <dbReference type="EMBL" id="EJK70842.1"/>
    </source>
</evidence>
<comment type="caution">
    <text evidence="2">The sequence shown here is derived from an EMBL/GenBank/DDBJ whole genome shotgun (WGS) entry which is preliminary data.</text>
</comment>
<sequence length="419" mass="45034">VALYRGVAFWVRSAFVGFVQGPWRGPNPPAGEGPQGPEKGGGVWWERRQRAGSRADSQLASRQPEQASQGRAERRSCDALVADSFDYELRCRSVSGVPPVDGSGGPAERGRPRTRRAAQFRRRHHPGRRGGEASDAFSPAKIGGKPGCAGLFRGRTRRRDARPTDDNGRRTGWTREVRTGRRGRGGVSSANTGRIASFKITDRSVALGRRLTQLQQQSGTSGRVGSRWLRGGKPPVRWIRCSPPPWLAGRSNGTGEAGGVPGNHNHRAAKNLASDESTNGRKANRSSGQLSGFQEGQGATNDRRLGLPPLVGGGGAESGRGRGVAVMERRAEPAEPAEPAGRCDDWNLSGRKVAGGGAEVNVVSVSRSRSIDNQEMVVASDPFYGAGEEDSALGRNTNPSRRRVRTTPMHYGTVLMRRR</sequence>
<feature type="compositionally biased region" description="Basic residues" evidence="1">
    <location>
        <begin position="112"/>
        <end position="128"/>
    </location>
</feature>